<evidence type="ECO:0000259" key="4">
    <source>
        <dbReference type="SMART" id="SM01075"/>
    </source>
</evidence>
<keyword evidence="2" id="KW-0131">Cell cycle</keyword>
<feature type="compositionally biased region" description="Basic and acidic residues" evidence="3">
    <location>
        <begin position="94"/>
        <end position="115"/>
    </location>
</feature>
<dbReference type="GO" id="GO:0000076">
    <property type="term" value="P:DNA replication checkpoint signaling"/>
    <property type="evidence" value="ECO:0007669"/>
    <property type="project" value="TreeGrafter"/>
</dbReference>
<dbReference type="STRING" id="46731.A0A3M6TPK7"/>
<dbReference type="Pfam" id="PF08839">
    <property type="entry name" value="CDT1"/>
    <property type="match status" value="1"/>
</dbReference>
<dbReference type="GO" id="GO:0071163">
    <property type="term" value="P:DNA replication preinitiation complex assembly"/>
    <property type="evidence" value="ECO:0007669"/>
    <property type="project" value="InterPro"/>
</dbReference>
<proteinExistence type="inferred from homology"/>
<dbReference type="InterPro" id="IPR045173">
    <property type="entry name" value="Cdt1"/>
</dbReference>
<evidence type="ECO:0000313" key="5">
    <source>
        <dbReference type="EMBL" id="RMX43271.1"/>
    </source>
</evidence>
<gene>
    <name evidence="5" type="ORF">pdam_00018558</name>
</gene>
<feature type="compositionally biased region" description="Basic and acidic residues" evidence="3">
    <location>
        <begin position="60"/>
        <end position="69"/>
    </location>
</feature>
<dbReference type="GO" id="GO:0005634">
    <property type="term" value="C:nucleus"/>
    <property type="evidence" value="ECO:0007669"/>
    <property type="project" value="TreeGrafter"/>
</dbReference>
<dbReference type="PANTHER" id="PTHR28637:SF1">
    <property type="entry name" value="DNA REPLICATION FACTOR CDT1"/>
    <property type="match status" value="1"/>
</dbReference>
<dbReference type="GO" id="GO:0000278">
    <property type="term" value="P:mitotic cell cycle"/>
    <property type="evidence" value="ECO:0007669"/>
    <property type="project" value="TreeGrafter"/>
</dbReference>
<dbReference type="AlphaFoldDB" id="A0A3M6TPK7"/>
<dbReference type="OrthoDB" id="341730at2759"/>
<dbReference type="GO" id="GO:0070182">
    <property type="term" value="F:DNA polymerase binding"/>
    <property type="evidence" value="ECO:0007669"/>
    <property type="project" value="TreeGrafter"/>
</dbReference>
<dbReference type="SMART" id="SM01075">
    <property type="entry name" value="CDT1"/>
    <property type="match status" value="1"/>
</dbReference>
<protein>
    <recommendedName>
        <fullName evidence="4">CDT1 Geminin-binding domain-containing protein</fullName>
    </recommendedName>
</protein>
<name>A0A3M6TPK7_POCDA</name>
<dbReference type="PANTHER" id="PTHR28637">
    <property type="entry name" value="DNA REPLICATION FACTOR CDT1"/>
    <property type="match status" value="1"/>
</dbReference>
<evidence type="ECO:0000256" key="1">
    <source>
        <dbReference type="ARBA" id="ARBA00008356"/>
    </source>
</evidence>
<dbReference type="InterPro" id="IPR036390">
    <property type="entry name" value="WH_DNA-bd_sf"/>
</dbReference>
<feature type="compositionally biased region" description="Basic and acidic residues" evidence="3">
    <location>
        <begin position="592"/>
        <end position="607"/>
    </location>
</feature>
<feature type="region of interest" description="Disordered" evidence="3">
    <location>
        <begin position="48"/>
        <end position="115"/>
    </location>
</feature>
<feature type="domain" description="CDT1 Geminin-binding" evidence="4">
    <location>
        <begin position="385"/>
        <end position="542"/>
    </location>
</feature>
<dbReference type="InterPro" id="IPR038090">
    <property type="entry name" value="Cdt1_C_WH_dom_sf"/>
</dbReference>
<accession>A0A3M6TPK7</accession>
<dbReference type="GO" id="GO:0030174">
    <property type="term" value="P:regulation of DNA-templated DNA replication initiation"/>
    <property type="evidence" value="ECO:0007669"/>
    <property type="project" value="InterPro"/>
</dbReference>
<dbReference type="InterPro" id="IPR014939">
    <property type="entry name" value="CDT1_Gemini-bd-like"/>
</dbReference>
<evidence type="ECO:0000256" key="2">
    <source>
        <dbReference type="ARBA" id="ARBA00023306"/>
    </source>
</evidence>
<dbReference type="Pfam" id="PF16679">
    <property type="entry name" value="CDT1_C"/>
    <property type="match status" value="1"/>
</dbReference>
<feature type="region of interest" description="Disordered" evidence="3">
    <location>
        <begin position="579"/>
        <end position="608"/>
    </location>
</feature>
<dbReference type="EMBL" id="RCHS01003233">
    <property type="protein sequence ID" value="RMX43271.1"/>
    <property type="molecule type" value="Genomic_DNA"/>
</dbReference>
<dbReference type="Proteomes" id="UP000275408">
    <property type="component" value="Unassembled WGS sequence"/>
</dbReference>
<dbReference type="CDD" id="cd08767">
    <property type="entry name" value="Cdt1_c"/>
    <property type="match status" value="1"/>
</dbReference>
<dbReference type="Gene3D" id="1.10.10.1420">
    <property type="entry name" value="DNA replication factor Cdt1, C-terminal WH domain"/>
    <property type="match status" value="1"/>
</dbReference>
<organism evidence="5 6">
    <name type="scientific">Pocillopora damicornis</name>
    <name type="common">Cauliflower coral</name>
    <name type="synonym">Millepora damicornis</name>
    <dbReference type="NCBI Taxonomy" id="46731"/>
    <lineage>
        <taxon>Eukaryota</taxon>
        <taxon>Metazoa</taxon>
        <taxon>Cnidaria</taxon>
        <taxon>Anthozoa</taxon>
        <taxon>Hexacorallia</taxon>
        <taxon>Scleractinia</taxon>
        <taxon>Astrocoeniina</taxon>
        <taxon>Pocilloporidae</taxon>
        <taxon>Pocillopora</taxon>
    </lineage>
</organism>
<feature type="compositionally biased region" description="Polar residues" evidence="3">
    <location>
        <begin position="71"/>
        <end position="84"/>
    </location>
</feature>
<keyword evidence="6" id="KW-1185">Reference proteome</keyword>
<dbReference type="GO" id="GO:0003677">
    <property type="term" value="F:DNA binding"/>
    <property type="evidence" value="ECO:0007669"/>
    <property type="project" value="InterPro"/>
</dbReference>
<evidence type="ECO:0000313" key="6">
    <source>
        <dbReference type="Proteomes" id="UP000275408"/>
    </source>
</evidence>
<evidence type="ECO:0000256" key="3">
    <source>
        <dbReference type="SAM" id="MobiDB-lite"/>
    </source>
</evidence>
<reference evidence="5 6" key="1">
    <citation type="journal article" date="2018" name="Sci. Rep.">
        <title>Comparative analysis of the Pocillopora damicornis genome highlights role of immune system in coral evolution.</title>
        <authorList>
            <person name="Cunning R."/>
            <person name="Bay R.A."/>
            <person name="Gillette P."/>
            <person name="Baker A.C."/>
            <person name="Traylor-Knowles N."/>
        </authorList>
    </citation>
    <scope>NUCLEOTIDE SEQUENCE [LARGE SCALE GENOMIC DNA]</scope>
    <source>
        <strain evidence="5">RSMAS</strain>
        <tissue evidence="5">Whole animal</tissue>
    </source>
</reference>
<dbReference type="SUPFAM" id="SSF46785">
    <property type="entry name" value="Winged helix' DNA-binding domain"/>
    <property type="match status" value="1"/>
</dbReference>
<sequence>MKDFAPKSIGKFTLEESGGMTSTAVEQATLGQYFTQRKGLEDVHPAKRRKVDTSGVEGEVAVRRSERSKKQAASFQSKISTRSSKASKRNAKVILKEKSVQTPAKERSDSTSLFDDHAFAEALIGKLTDAQRKRKIVASSRQRDDAITSAPKENSSEEGLQGQINESENESRPKIRRRIAKYSKTTERSINGEKSTDLDAAELVNCNPSQSKEESSSDGKSFGMNAPEEKATMVSPLKTPPVVRRVGSGLKADPWIAEQAKMVHSRGRAAVNLSQRRRGKEDVKQQAGATKKSCSVENSKVSMKKAQEDLAKARKLIRSMRSLEKSVPKSSLSCTEDKGLRLHQMAKKNNDTEKSQSLKDAPAYQRFHALAQPTPSEASSTTLPLPYKYKVLAEMFRCTDTILNLLGQRKEKCTFTKLRDAVQQMSRKRFEKKHLAQMKTVYPGALEFHQDKCLGKSSSFELIIEFGKTEEALSKLTLTATELLARRDTFQKNLLQTTKRHHQDFLSNLSPSLSVDDNKIMRWHPKFHLDEVPDVEEGKLPQPPVVKTYSSANDVLEKARDMIAPRVEKALKAVALKEQEGEELTSANKNKNLPEKKEVTKSTEEMQSKNNLKNKAALKGISQDLLNKIRQKEAKKIEESLMRDPLVDKKLAMKERLPELCRILKAYFSAERKAAIPLEDATVKLSDSYKTSLSSVQVEEHIRFMSQLVPEWISLLTVRKCAYIKINKTADVNNVINKLITKEIQ</sequence>
<feature type="region of interest" description="Disordered" evidence="3">
    <location>
        <begin position="261"/>
        <end position="300"/>
    </location>
</feature>
<dbReference type="CDD" id="cd08674">
    <property type="entry name" value="Cdt1_m"/>
    <property type="match status" value="1"/>
</dbReference>
<feature type="compositionally biased region" description="Basic and acidic residues" evidence="3">
    <location>
        <begin position="184"/>
        <end position="197"/>
    </location>
</feature>
<comment type="similarity">
    <text evidence="1">Belongs to the Cdt1 family.</text>
</comment>
<comment type="caution">
    <text evidence="5">The sequence shown here is derived from an EMBL/GenBank/DDBJ whole genome shotgun (WGS) entry which is preliminary data.</text>
</comment>
<feature type="region of interest" description="Disordered" evidence="3">
    <location>
        <begin position="130"/>
        <end position="241"/>
    </location>
</feature>
<dbReference type="InterPro" id="IPR032054">
    <property type="entry name" value="Cdt1_C"/>
</dbReference>